<dbReference type="Proteomes" id="UP000199112">
    <property type="component" value="Unassembled WGS sequence"/>
</dbReference>
<feature type="transmembrane region" description="Helical" evidence="1">
    <location>
        <begin position="6"/>
        <end position="27"/>
    </location>
</feature>
<feature type="transmembrane region" description="Helical" evidence="1">
    <location>
        <begin position="251"/>
        <end position="273"/>
    </location>
</feature>
<feature type="domain" description="EamA" evidence="2">
    <location>
        <begin position="160"/>
        <end position="299"/>
    </location>
</feature>
<feature type="domain" description="EamA" evidence="2">
    <location>
        <begin position="9"/>
        <end position="142"/>
    </location>
</feature>
<keyword evidence="1" id="KW-1133">Transmembrane helix</keyword>
<feature type="transmembrane region" description="Helical" evidence="1">
    <location>
        <begin position="39"/>
        <end position="61"/>
    </location>
</feature>
<dbReference type="Pfam" id="PF00892">
    <property type="entry name" value="EamA"/>
    <property type="match status" value="2"/>
</dbReference>
<feature type="transmembrane region" description="Helical" evidence="1">
    <location>
        <begin position="280"/>
        <end position="301"/>
    </location>
</feature>
<dbReference type="OrthoDB" id="330924at2157"/>
<feature type="transmembrane region" description="Helical" evidence="1">
    <location>
        <begin position="100"/>
        <end position="119"/>
    </location>
</feature>
<dbReference type="SUPFAM" id="SSF103481">
    <property type="entry name" value="Multidrug resistance efflux transporter EmrE"/>
    <property type="match status" value="2"/>
</dbReference>
<dbReference type="GO" id="GO:0016020">
    <property type="term" value="C:membrane"/>
    <property type="evidence" value="ECO:0007669"/>
    <property type="project" value="InterPro"/>
</dbReference>
<reference evidence="4" key="1">
    <citation type="submission" date="2016-10" db="EMBL/GenBank/DDBJ databases">
        <authorList>
            <person name="Varghese N."/>
            <person name="Submissions S."/>
        </authorList>
    </citation>
    <scope>NUCLEOTIDE SEQUENCE [LARGE SCALE GENOMIC DNA]</scope>
    <source>
        <strain evidence="4">CGMCC 1.8981</strain>
    </source>
</reference>
<dbReference type="PANTHER" id="PTHR22911:SF137">
    <property type="entry name" value="SOLUTE CARRIER FAMILY 35 MEMBER G2-RELATED"/>
    <property type="match status" value="1"/>
</dbReference>
<feature type="transmembrane region" description="Helical" evidence="1">
    <location>
        <begin position="67"/>
        <end position="88"/>
    </location>
</feature>
<evidence type="ECO:0000313" key="4">
    <source>
        <dbReference type="Proteomes" id="UP000199112"/>
    </source>
</evidence>
<keyword evidence="1" id="KW-0812">Transmembrane</keyword>
<dbReference type="RefSeq" id="WP_139305432.1">
    <property type="nucleotide sequence ID" value="NZ_FNWL01000006.1"/>
</dbReference>
<feature type="transmembrane region" description="Helical" evidence="1">
    <location>
        <begin position="125"/>
        <end position="146"/>
    </location>
</feature>
<keyword evidence="1" id="KW-0472">Membrane</keyword>
<dbReference type="PANTHER" id="PTHR22911">
    <property type="entry name" value="ACYL-MALONYL CONDENSING ENZYME-RELATED"/>
    <property type="match status" value="1"/>
</dbReference>
<dbReference type="EMBL" id="FNWL01000006">
    <property type="protein sequence ID" value="SEH18171.1"/>
    <property type="molecule type" value="Genomic_DNA"/>
</dbReference>
<proteinExistence type="predicted"/>
<dbReference type="InterPro" id="IPR037185">
    <property type="entry name" value="EmrE-like"/>
</dbReference>
<evidence type="ECO:0000313" key="3">
    <source>
        <dbReference type="EMBL" id="SEH18171.1"/>
    </source>
</evidence>
<feature type="transmembrane region" description="Helical" evidence="1">
    <location>
        <begin position="158"/>
        <end position="183"/>
    </location>
</feature>
<feature type="transmembrane region" description="Helical" evidence="1">
    <location>
        <begin position="227"/>
        <end position="245"/>
    </location>
</feature>
<evidence type="ECO:0000259" key="2">
    <source>
        <dbReference type="Pfam" id="PF00892"/>
    </source>
</evidence>
<sequence length="302" mass="32271">MFESTHVLAVVLALGAAIASASQTIFVRIGTEDGTAYDAVIIVIAVNMIALVPLVAVLYYPDYGLTRVSWLSFIAAGLSGTMFGRIFLYTSIERIGASRTAPIIASWALIASVLGVLFLDESLSPIHAVGIVLIVLGVSVIAWETGRENPDGLSRRELAFGIAIPFVGAFAFGLEPIFANWGFNEGTPAPVGLAVKTVVATGCFWLYLRWHDATPDRSSLRSNDTRWFVFAGIASTLFLLGYYVGLELAPVSVVVPIVVTNTLFVVVLSSVFLSQRLERVTWTVGAAALVVVVGVILITIYG</sequence>
<gene>
    <name evidence="3" type="ORF">SAMN04487967_3710</name>
</gene>
<feature type="transmembrane region" description="Helical" evidence="1">
    <location>
        <begin position="189"/>
        <end position="207"/>
    </location>
</feature>
<accession>A0A1H6G517</accession>
<dbReference type="Gene3D" id="1.10.3730.20">
    <property type="match status" value="1"/>
</dbReference>
<name>A0A1H6G517_9EURY</name>
<organism evidence="3 4">
    <name type="scientific">Natronorubrum sediminis</name>
    <dbReference type="NCBI Taxonomy" id="640943"/>
    <lineage>
        <taxon>Archaea</taxon>
        <taxon>Methanobacteriati</taxon>
        <taxon>Methanobacteriota</taxon>
        <taxon>Stenosarchaea group</taxon>
        <taxon>Halobacteria</taxon>
        <taxon>Halobacteriales</taxon>
        <taxon>Natrialbaceae</taxon>
        <taxon>Natronorubrum</taxon>
    </lineage>
</organism>
<keyword evidence="4" id="KW-1185">Reference proteome</keyword>
<evidence type="ECO:0000256" key="1">
    <source>
        <dbReference type="SAM" id="Phobius"/>
    </source>
</evidence>
<dbReference type="InterPro" id="IPR000620">
    <property type="entry name" value="EamA_dom"/>
</dbReference>
<dbReference type="AlphaFoldDB" id="A0A1H6G517"/>
<protein>
    <submittedName>
        <fullName evidence="3">Uncharacterized membrane protein</fullName>
    </submittedName>
</protein>